<evidence type="ECO:0000256" key="8">
    <source>
        <dbReference type="SAM" id="Phobius"/>
    </source>
</evidence>
<evidence type="ECO:0000259" key="9">
    <source>
        <dbReference type="Pfam" id="PF04290"/>
    </source>
</evidence>
<feature type="transmembrane region" description="Helical" evidence="8">
    <location>
        <begin position="71"/>
        <end position="89"/>
    </location>
</feature>
<dbReference type="AlphaFoldDB" id="A0A383CGS7"/>
<feature type="transmembrane region" description="Helical" evidence="8">
    <location>
        <begin position="110"/>
        <end position="131"/>
    </location>
</feature>
<evidence type="ECO:0000256" key="5">
    <source>
        <dbReference type="ARBA" id="ARBA00022692"/>
    </source>
</evidence>
<evidence type="ECO:0000256" key="4">
    <source>
        <dbReference type="ARBA" id="ARBA00022519"/>
    </source>
</evidence>
<evidence type="ECO:0000256" key="2">
    <source>
        <dbReference type="ARBA" id="ARBA00022448"/>
    </source>
</evidence>
<name>A0A383CGS7_9ZZZZ</name>
<dbReference type="GO" id="GO:0005886">
    <property type="term" value="C:plasma membrane"/>
    <property type="evidence" value="ECO:0007669"/>
    <property type="project" value="UniProtKB-SubCell"/>
</dbReference>
<proteinExistence type="predicted"/>
<reference evidence="10" key="1">
    <citation type="submission" date="2018-05" db="EMBL/GenBank/DDBJ databases">
        <authorList>
            <person name="Lanie J.A."/>
            <person name="Ng W.-L."/>
            <person name="Kazmierczak K.M."/>
            <person name="Andrzejewski T.M."/>
            <person name="Davidsen T.M."/>
            <person name="Wayne K.J."/>
            <person name="Tettelin H."/>
            <person name="Glass J.I."/>
            <person name="Rusch D."/>
            <person name="Podicherti R."/>
            <person name="Tsui H.-C.T."/>
            <person name="Winkler M.E."/>
        </authorList>
    </citation>
    <scope>NUCLEOTIDE SEQUENCE</scope>
</reference>
<evidence type="ECO:0000256" key="3">
    <source>
        <dbReference type="ARBA" id="ARBA00022475"/>
    </source>
</evidence>
<evidence type="ECO:0000256" key="6">
    <source>
        <dbReference type="ARBA" id="ARBA00022989"/>
    </source>
</evidence>
<keyword evidence="7 8" id="KW-0472">Membrane</keyword>
<sequence length="186" mass="21048">MASRYIRDANFFRCSIGVYEMFATIHHRLEQISRVAVWVGGGALLAAAIMVTVDVISRKFIGITMSGSDEYSGYVFSAATTWAYSYCLLHRSNVRIDAAYNLMPRPLKGILDVLGLSLLLYYMSVMTYYAWISFAGSWTNNSVSITTLGTPQWIPQLFWLSGLMLFFVTLVFVTIYAIVSLLQRNW</sequence>
<evidence type="ECO:0000256" key="7">
    <source>
        <dbReference type="ARBA" id="ARBA00023136"/>
    </source>
</evidence>
<dbReference type="EMBL" id="UINC01208680">
    <property type="protein sequence ID" value="SVE31341.1"/>
    <property type="molecule type" value="Genomic_DNA"/>
</dbReference>
<keyword evidence="3" id="KW-1003">Cell membrane</keyword>
<dbReference type="PANTHER" id="PTHR35011">
    <property type="entry name" value="2,3-DIKETO-L-GULONATE TRAP TRANSPORTER SMALL PERMEASE PROTEIN YIAM"/>
    <property type="match status" value="1"/>
</dbReference>
<gene>
    <name evidence="10" type="ORF">METZ01_LOCUS484195</name>
</gene>
<evidence type="ECO:0000256" key="1">
    <source>
        <dbReference type="ARBA" id="ARBA00004429"/>
    </source>
</evidence>
<keyword evidence="6 8" id="KW-1133">Transmembrane helix</keyword>
<evidence type="ECO:0000313" key="10">
    <source>
        <dbReference type="EMBL" id="SVE31341.1"/>
    </source>
</evidence>
<protein>
    <recommendedName>
        <fullName evidence="9">Tripartite ATP-independent periplasmic transporters DctQ component domain-containing protein</fullName>
    </recommendedName>
</protein>
<feature type="transmembrane region" description="Helical" evidence="8">
    <location>
        <begin position="35"/>
        <end position="56"/>
    </location>
</feature>
<feature type="transmembrane region" description="Helical" evidence="8">
    <location>
        <begin position="157"/>
        <end position="182"/>
    </location>
</feature>
<accession>A0A383CGS7</accession>
<organism evidence="10">
    <name type="scientific">marine metagenome</name>
    <dbReference type="NCBI Taxonomy" id="408172"/>
    <lineage>
        <taxon>unclassified sequences</taxon>
        <taxon>metagenomes</taxon>
        <taxon>ecological metagenomes</taxon>
    </lineage>
</organism>
<keyword evidence="2" id="KW-0813">Transport</keyword>
<keyword evidence="4" id="KW-0997">Cell inner membrane</keyword>
<keyword evidence="5 8" id="KW-0812">Transmembrane</keyword>
<dbReference type="Pfam" id="PF04290">
    <property type="entry name" value="DctQ"/>
    <property type="match status" value="1"/>
</dbReference>
<comment type="subcellular location">
    <subcellularLocation>
        <location evidence="1">Cell inner membrane</location>
        <topology evidence="1">Multi-pass membrane protein</topology>
    </subcellularLocation>
</comment>
<feature type="non-terminal residue" evidence="10">
    <location>
        <position position="186"/>
    </location>
</feature>
<dbReference type="InterPro" id="IPR055348">
    <property type="entry name" value="DctQ"/>
</dbReference>
<feature type="domain" description="Tripartite ATP-independent periplasmic transporters DctQ component" evidence="9">
    <location>
        <begin position="48"/>
        <end position="181"/>
    </location>
</feature>
<dbReference type="InterPro" id="IPR007387">
    <property type="entry name" value="TRAP_DctQ"/>
</dbReference>